<evidence type="ECO:0000313" key="4">
    <source>
        <dbReference type="EMBL" id="QAT67685.1"/>
    </source>
</evidence>
<evidence type="ECO:0000313" key="3">
    <source>
        <dbReference type="EMBL" id="MEC0483588.1"/>
    </source>
</evidence>
<keyword evidence="1" id="KW-1133">Transmembrane helix</keyword>
<dbReference type="AlphaFoldDB" id="A0A0T6BJ54"/>
<reference evidence="2" key="2">
    <citation type="submission" date="2015-10" db="EMBL/GenBank/DDBJ databases">
        <authorList>
            <person name="Dunlap C."/>
        </authorList>
    </citation>
    <scope>NUCLEOTIDE SEQUENCE</scope>
    <source>
        <strain evidence="2">GO-13</strain>
    </source>
</reference>
<dbReference type="EMBL" id="LECW02000045">
    <property type="protein sequence ID" value="KRT89921.1"/>
    <property type="molecule type" value="Genomic_DNA"/>
</dbReference>
<dbReference type="EMBL" id="CP035232">
    <property type="protein sequence ID" value="QAT67685.1"/>
    <property type="molecule type" value="Genomic_DNA"/>
</dbReference>
<sequence length="88" mass="9472">METVLIFASVLSPIILALVELVKKTVRVPKNLIPLTSLLIGFLIGAAAYPFTELELVLRLWAGGLAGLTATGLFEIGKNRGTRNKKNP</sequence>
<evidence type="ECO:0000313" key="2">
    <source>
        <dbReference type="EMBL" id="KRT89921.1"/>
    </source>
</evidence>
<keyword evidence="1" id="KW-0812">Transmembrane</keyword>
<keyword evidence="7" id="KW-1185">Reference proteome</keyword>
<dbReference type="OrthoDB" id="2665815at2"/>
<dbReference type="STRING" id="1664069.BGLY_4705"/>
<organism evidence="2 5">
    <name type="scientific">Bacillus glycinifermentans</name>
    <dbReference type="NCBI Taxonomy" id="1664069"/>
    <lineage>
        <taxon>Bacteria</taxon>
        <taxon>Bacillati</taxon>
        <taxon>Bacillota</taxon>
        <taxon>Bacilli</taxon>
        <taxon>Bacillales</taxon>
        <taxon>Bacillaceae</taxon>
        <taxon>Bacillus</taxon>
    </lineage>
</organism>
<dbReference type="Proteomes" id="UP000036168">
    <property type="component" value="Unassembled WGS sequence"/>
</dbReference>
<reference evidence="3 7" key="4">
    <citation type="submission" date="2023-03" db="EMBL/GenBank/DDBJ databases">
        <title>Agriculturally important microbes genome sequencing.</title>
        <authorList>
            <person name="Dunlap C."/>
        </authorList>
    </citation>
    <scope>NUCLEOTIDE SEQUENCE [LARGE SCALE GENOMIC DNA]</scope>
    <source>
        <strain evidence="3 7">CBP-3203</strain>
    </source>
</reference>
<dbReference type="RefSeq" id="WP_046129415.1">
    <property type="nucleotide sequence ID" value="NZ_CP023481.1"/>
</dbReference>
<dbReference type="Pfam" id="PF06946">
    <property type="entry name" value="Phage_holin_5_1"/>
    <property type="match status" value="1"/>
</dbReference>
<dbReference type="GeneID" id="82855789"/>
<dbReference type="PATRIC" id="fig|1664069.6.peg.5047"/>
<reference evidence="4 6" key="3">
    <citation type="submission" date="2019-01" db="EMBL/GenBank/DDBJ databases">
        <title>Genome sequence of Bacillus glycinifermentans SRCM103574.</title>
        <authorList>
            <person name="Kong H.-J."/>
            <person name="Jeong S.-Y."/>
            <person name="Jeong D.-Y."/>
        </authorList>
    </citation>
    <scope>NUCLEOTIDE SEQUENCE [LARGE SCALE GENOMIC DNA]</scope>
    <source>
        <strain evidence="4 6">SRCM103574</strain>
    </source>
</reference>
<evidence type="ECO:0000313" key="5">
    <source>
        <dbReference type="Proteomes" id="UP000036168"/>
    </source>
</evidence>
<feature type="transmembrane region" description="Helical" evidence="1">
    <location>
        <begin position="34"/>
        <end position="52"/>
    </location>
</feature>
<evidence type="ECO:0000313" key="6">
    <source>
        <dbReference type="Proteomes" id="UP000288675"/>
    </source>
</evidence>
<protein>
    <submittedName>
        <fullName evidence="2">Holin</fullName>
    </submittedName>
</protein>
<dbReference type="InterPro" id="IPR009708">
    <property type="entry name" value="Phage_A118_holin/antiholin"/>
</dbReference>
<gene>
    <name evidence="2" type="ORF">AB447_204805</name>
    <name evidence="4" type="ORF">EQZ20_24240</name>
    <name evidence="3" type="ORF">P8828_01775</name>
</gene>
<name>A0A0T6BJ54_9BACI</name>
<accession>A0A0T6BJ54</accession>
<dbReference type="KEGG" id="bgy:BGLY_4705"/>
<reference evidence="2 5" key="1">
    <citation type="journal article" date="2015" name="Int. J. Syst. Evol. Microbiol.">
        <title>Bacillus glycinifermentans sp. nov., isolated from fermented soybean paste.</title>
        <authorList>
            <person name="Kim S.J."/>
            <person name="Dunlap C.A."/>
            <person name="Kwon S.W."/>
            <person name="Rooney A.P."/>
        </authorList>
    </citation>
    <scope>NUCLEOTIDE SEQUENCE [LARGE SCALE GENOMIC DNA]</scope>
    <source>
        <strain evidence="2 5">GO-13</strain>
    </source>
</reference>
<feature type="transmembrane region" description="Helical" evidence="1">
    <location>
        <begin position="58"/>
        <end position="76"/>
    </location>
</feature>
<evidence type="ECO:0000256" key="1">
    <source>
        <dbReference type="SAM" id="Phobius"/>
    </source>
</evidence>
<proteinExistence type="predicted"/>
<feature type="transmembrane region" description="Helical" evidence="1">
    <location>
        <begin position="6"/>
        <end position="22"/>
    </location>
</feature>
<evidence type="ECO:0000313" key="7">
    <source>
        <dbReference type="Proteomes" id="UP001341297"/>
    </source>
</evidence>
<dbReference type="EMBL" id="JARRTL010000006">
    <property type="protein sequence ID" value="MEC0483588.1"/>
    <property type="molecule type" value="Genomic_DNA"/>
</dbReference>
<keyword evidence="1" id="KW-0472">Membrane</keyword>
<dbReference type="Proteomes" id="UP001341297">
    <property type="component" value="Unassembled WGS sequence"/>
</dbReference>
<dbReference type="Proteomes" id="UP000288675">
    <property type="component" value="Chromosome"/>
</dbReference>